<reference evidence="6" key="1">
    <citation type="submission" date="2016-12" db="EMBL/GenBank/DDBJ databases">
        <authorList>
            <person name="Meng X."/>
        </authorList>
    </citation>
    <scope>NUCLEOTIDE SEQUENCE [LARGE SCALE GENOMIC DNA]</scope>
    <source>
        <strain evidence="6">DSM 19116</strain>
    </source>
</reference>
<dbReference type="InterPro" id="IPR002941">
    <property type="entry name" value="DNA_methylase_N4/N6"/>
</dbReference>
<dbReference type="AlphaFoldDB" id="A0A1Q5PZR5"/>
<dbReference type="Gene3D" id="3.40.50.150">
    <property type="entry name" value="Vaccinia Virus protein VP39"/>
    <property type="match status" value="1"/>
</dbReference>
<dbReference type="Pfam" id="PF01555">
    <property type="entry name" value="N6_N4_Mtase"/>
    <property type="match status" value="1"/>
</dbReference>
<keyword evidence="2 5" id="KW-0489">Methyltransferase</keyword>
<keyword evidence="3 5" id="KW-0808">Transferase</keyword>
<dbReference type="GO" id="GO:0032259">
    <property type="term" value="P:methylation"/>
    <property type="evidence" value="ECO:0007669"/>
    <property type="project" value="UniProtKB-KW"/>
</dbReference>
<protein>
    <submittedName>
        <fullName evidence="5">Site-specific DNA-methyltransferase</fullName>
    </submittedName>
</protein>
<name>A0A1Q5PZR5_9ACTO</name>
<organism evidence="5 6">
    <name type="scientific">Bowdeniella nasicola</name>
    <dbReference type="NCBI Taxonomy" id="208480"/>
    <lineage>
        <taxon>Bacteria</taxon>
        <taxon>Bacillati</taxon>
        <taxon>Actinomycetota</taxon>
        <taxon>Actinomycetes</taxon>
        <taxon>Actinomycetales</taxon>
        <taxon>Actinomycetaceae</taxon>
        <taxon>Bowdeniella</taxon>
    </lineage>
</organism>
<dbReference type="GO" id="GO:0008170">
    <property type="term" value="F:N-methyltransferase activity"/>
    <property type="evidence" value="ECO:0007669"/>
    <property type="project" value="InterPro"/>
</dbReference>
<dbReference type="PROSITE" id="PS00092">
    <property type="entry name" value="N6_MTASE"/>
    <property type="match status" value="1"/>
</dbReference>
<evidence type="ECO:0000256" key="1">
    <source>
        <dbReference type="ARBA" id="ARBA00006594"/>
    </source>
</evidence>
<comment type="caution">
    <text evidence="5">The sequence shown here is derived from an EMBL/GenBank/DDBJ whole genome shotgun (WGS) entry which is preliminary data.</text>
</comment>
<keyword evidence="6" id="KW-1185">Reference proteome</keyword>
<evidence type="ECO:0000313" key="5">
    <source>
        <dbReference type="EMBL" id="OKL53027.1"/>
    </source>
</evidence>
<dbReference type="PRINTS" id="PR00508">
    <property type="entry name" value="S21N4MTFRASE"/>
</dbReference>
<feature type="domain" description="DNA methylase N-4/N-6" evidence="4">
    <location>
        <begin position="38"/>
        <end position="398"/>
    </location>
</feature>
<dbReference type="SUPFAM" id="SSF53335">
    <property type="entry name" value="S-adenosyl-L-methionine-dependent methyltransferases"/>
    <property type="match status" value="1"/>
</dbReference>
<dbReference type="Proteomes" id="UP000185628">
    <property type="component" value="Unassembled WGS sequence"/>
</dbReference>
<evidence type="ECO:0000259" key="4">
    <source>
        <dbReference type="Pfam" id="PF01555"/>
    </source>
</evidence>
<sequence>MTALLSSTTTPLHHYEGLNYAENYHALEAMLFTYQGRVDCIYIDPPYNTRANDWKYNNNYVDPSDSYAHSKWLAFMERRLKIAKKLLNPRESVLIVTIDEKEVHRLGLLLDQIFSGFPRQMVTTVIAPAGQARGSQMYRVEEYIFCVYIGSAAATGGIDNMLSTLEERDADEETPEPTEIKVTWENLTRRGTDARRVDRERQFFPIFIDPEAKRVVSIGEPLLPVTADRNTVQAPDGTIAVWPIRSDGSEGRWRVGRDGVLKLHERGLVRVGRFNKKHGRWSMNYLLRADVQRLDRGEIVIDGWTEQGTPVLRRPVTDEVNKVRPKTVWNRESHNAGNYGTALLRKFLPGRSFPFPKSLYAVEDTLRFFVADKPDALVLDFFAGSGTTAHAVMRLNKQDGGQRRSISVTNNEVNDNEAALLAKGLRAGDEEWDSQGICERVTKPRIQAAVTGCTPEGDPISDEYTFTDVFPMSDGFEENVEFFTLTYENPALVELNMAFERIAPLLWMRAGSYGRRIDERTDTFEVADTYAVLFSVDASRSFLAAIEKTEGLRIAYIVTDDETQYQAVAGQLPDGVESVRLYESYLRTFQINTGRA</sequence>
<evidence type="ECO:0000256" key="2">
    <source>
        <dbReference type="ARBA" id="ARBA00022603"/>
    </source>
</evidence>
<evidence type="ECO:0000256" key="3">
    <source>
        <dbReference type="ARBA" id="ARBA00022679"/>
    </source>
</evidence>
<dbReference type="GO" id="GO:0003677">
    <property type="term" value="F:DNA binding"/>
    <property type="evidence" value="ECO:0007669"/>
    <property type="project" value="InterPro"/>
</dbReference>
<gene>
    <name evidence="5" type="ORF">BSZ39_11680</name>
</gene>
<dbReference type="InterPro" id="IPR002052">
    <property type="entry name" value="DNA_methylase_N6_adenine_CS"/>
</dbReference>
<evidence type="ECO:0000313" key="6">
    <source>
        <dbReference type="Proteomes" id="UP000185628"/>
    </source>
</evidence>
<dbReference type="InterPro" id="IPR001091">
    <property type="entry name" value="RM_Methyltransferase"/>
</dbReference>
<dbReference type="InterPro" id="IPR029063">
    <property type="entry name" value="SAM-dependent_MTases_sf"/>
</dbReference>
<comment type="similarity">
    <text evidence="1">Belongs to the N(4)/N(6)-methyltransferase family.</text>
</comment>
<dbReference type="EMBL" id="MQVR01000098">
    <property type="protein sequence ID" value="OKL53027.1"/>
    <property type="molecule type" value="Genomic_DNA"/>
</dbReference>
<accession>A0A1Q5PZR5</accession>
<proteinExistence type="inferred from homology"/>